<dbReference type="PANTHER" id="PTHR23232:SF163">
    <property type="entry name" value="ZINC FINGER PROTEIN 589"/>
    <property type="match status" value="1"/>
</dbReference>
<dbReference type="Ensembl" id="ENSVURT00010015527.1">
    <property type="protein sequence ID" value="ENSVURP00010013640.1"/>
    <property type="gene ID" value="ENSVURG00010010454.1"/>
</dbReference>
<evidence type="ECO:0000313" key="3">
    <source>
        <dbReference type="Proteomes" id="UP000314987"/>
    </source>
</evidence>
<dbReference type="Proteomes" id="UP000314987">
    <property type="component" value="Unassembled WGS sequence"/>
</dbReference>
<dbReference type="Gene3D" id="6.10.140.140">
    <property type="match status" value="1"/>
</dbReference>
<dbReference type="GO" id="GO:0006355">
    <property type="term" value="P:regulation of DNA-templated transcription"/>
    <property type="evidence" value="ECO:0007669"/>
    <property type="project" value="InterPro"/>
</dbReference>
<dbReference type="InterPro" id="IPR050169">
    <property type="entry name" value="Krueppel_C2H2_ZnF"/>
</dbReference>
<reference evidence="3" key="1">
    <citation type="submission" date="2018-12" db="EMBL/GenBank/DDBJ databases">
        <authorList>
            <person name="Yazar S."/>
        </authorList>
    </citation>
    <scope>NUCLEOTIDE SEQUENCE [LARGE SCALE GENOMIC DNA]</scope>
</reference>
<organism evidence="2 3">
    <name type="scientific">Vombatus ursinus</name>
    <name type="common">Common wombat</name>
    <dbReference type="NCBI Taxonomy" id="29139"/>
    <lineage>
        <taxon>Eukaryota</taxon>
        <taxon>Metazoa</taxon>
        <taxon>Chordata</taxon>
        <taxon>Craniata</taxon>
        <taxon>Vertebrata</taxon>
        <taxon>Euteleostomi</taxon>
        <taxon>Mammalia</taxon>
        <taxon>Metatheria</taxon>
        <taxon>Diprotodontia</taxon>
        <taxon>Vombatidae</taxon>
        <taxon>Vombatus</taxon>
    </lineage>
</organism>
<sequence>LNKRIYLAFQESLTFRDVAVDFTHEEWRQLDPGQRYLYKDVMLENYRNLVSVGKCGTQVSKPEVIFLLEQGKEPWMVKREIPRVILEYPHFWTALLEFFSYIELILIFPFGIKQNETKSPFHKTAFLVFEDHYHVPLKCFFLCLSVHLCSFRSVPSF</sequence>
<dbReference type="InterPro" id="IPR036051">
    <property type="entry name" value="KRAB_dom_sf"/>
</dbReference>
<name>A0A4X2KWC1_VOMUR</name>
<dbReference type="Pfam" id="PF01352">
    <property type="entry name" value="KRAB"/>
    <property type="match status" value="1"/>
</dbReference>
<dbReference type="InterPro" id="IPR001909">
    <property type="entry name" value="KRAB"/>
</dbReference>
<proteinExistence type="predicted"/>
<accession>A0A4X2KWC1</accession>
<dbReference type="PROSITE" id="PS50805">
    <property type="entry name" value="KRAB"/>
    <property type="match status" value="1"/>
</dbReference>
<dbReference type="SUPFAM" id="SSF109640">
    <property type="entry name" value="KRAB domain (Kruppel-associated box)"/>
    <property type="match status" value="1"/>
</dbReference>
<dbReference type="GeneTree" id="ENSGT00940000154650"/>
<dbReference type="AlphaFoldDB" id="A0A4X2KWC1"/>
<dbReference type="CDD" id="cd07765">
    <property type="entry name" value="KRAB_A-box"/>
    <property type="match status" value="1"/>
</dbReference>
<dbReference type="SMART" id="SM00349">
    <property type="entry name" value="KRAB"/>
    <property type="match status" value="1"/>
</dbReference>
<evidence type="ECO:0000313" key="2">
    <source>
        <dbReference type="Ensembl" id="ENSVURP00010013640.1"/>
    </source>
</evidence>
<keyword evidence="3" id="KW-1185">Reference proteome</keyword>
<reference evidence="2" key="3">
    <citation type="submission" date="2025-09" db="UniProtKB">
        <authorList>
            <consortium name="Ensembl"/>
        </authorList>
    </citation>
    <scope>IDENTIFICATION</scope>
</reference>
<reference evidence="2" key="2">
    <citation type="submission" date="2025-08" db="UniProtKB">
        <authorList>
            <consortium name="Ensembl"/>
        </authorList>
    </citation>
    <scope>IDENTIFICATION</scope>
</reference>
<protein>
    <recommendedName>
        <fullName evidence="1">KRAB domain-containing protein</fullName>
    </recommendedName>
</protein>
<dbReference type="PANTHER" id="PTHR23232">
    <property type="entry name" value="KRAB DOMAIN C2H2 ZINC FINGER"/>
    <property type="match status" value="1"/>
</dbReference>
<feature type="domain" description="KRAB" evidence="1">
    <location>
        <begin position="13"/>
        <end position="87"/>
    </location>
</feature>
<evidence type="ECO:0000259" key="1">
    <source>
        <dbReference type="PROSITE" id="PS50805"/>
    </source>
</evidence>